<dbReference type="AlphaFoldDB" id="A0A8K0KK10"/>
<gene>
    <name evidence="2" type="ORF">J437_LFUL014940</name>
</gene>
<keyword evidence="3" id="KW-1185">Reference proteome</keyword>
<dbReference type="OrthoDB" id="5979489at2759"/>
<evidence type="ECO:0000313" key="3">
    <source>
        <dbReference type="Proteomes" id="UP000792457"/>
    </source>
</evidence>
<evidence type="ECO:0000313" key="2">
    <source>
        <dbReference type="EMBL" id="KAG8235301.1"/>
    </source>
</evidence>
<dbReference type="Proteomes" id="UP000792457">
    <property type="component" value="Unassembled WGS sequence"/>
</dbReference>
<accession>A0A8K0KK10</accession>
<protein>
    <submittedName>
        <fullName evidence="2">Uncharacterized protein</fullName>
    </submittedName>
</protein>
<organism evidence="2 3">
    <name type="scientific">Ladona fulva</name>
    <name type="common">Scarce chaser dragonfly</name>
    <name type="synonym">Libellula fulva</name>
    <dbReference type="NCBI Taxonomy" id="123851"/>
    <lineage>
        <taxon>Eukaryota</taxon>
        <taxon>Metazoa</taxon>
        <taxon>Ecdysozoa</taxon>
        <taxon>Arthropoda</taxon>
        <taxon>Hexapoda</taxon>
        <taxon>Insecta</taxon>
        <taxon>Pterygota</taxon>
        <taxon>Palaeoptera</taxon>
        <taxon>Odonata</taxon>
        <taxon>Epiprocta</taxon>
        <taxon>Anisoptera</taxon>
        <taxon>Libelluloidea</taxon>
        <taxon>Libellulidae</taxon>
        <taxon>Ladona</taxon>
    </lineage>
</organism>
<name>A0A8K0KK10_LADFU</name>
<reference evidence="2" key="2">
    <citation type="submission" date="2017-10" db="EMBL/GenBank/DDBJ databases">
        <title>Ladona fulva Genome sequencing and assembly.</title>
        <authorList>
            <person name="Murali S."/>
            <person name="Richards S."/>
            <person name="Bandaranaike D."/>
            <person name="Bellair M."/>
            <person name="Blankenburg K."/>
            <person name="Chao H."/>
            <person name="Dinh H."/>
            <person name="Doddapaneni H."/>
            <person name="Dugan-Rocha S."/>
            <person name="Elkadiri S."/>
            <person name="Gnanaolivu R."/>
            <person name="Hernandez B."/>
            <person name="Skinner E."/>
            <person name="Javaid M."/>
            <person name="Lee S."/>
            <person name="Li M."/>
            <person name="Ming W."/>
            <person name="Munidasa M."/>
            <person name="Muniz J."/>
            <person name="Nguyen L."/>
            <person name="Hughes D."/>
            <person name="Osuji N."/>
            <person name="Pu L.-L."/>
            <person name="Puazo M."/>
            <person name="Qu C."/>
            <person name="Quiroz J."/>
            <person name="Raj R."/>
            <person name="Weissenberger G."/>
            <person name="Xin Y."/>
            <person name="Zou X."/>
            <person name="Han Y."/>
            <person name="Worley K."/>
            <person name="Muzny D."/>
            <person name="Gibbs R."/>
        </authorList>
    </citation>
    <scope>NUCLEOTIDE SEQUENCE</scope>
    <source>
        <strain evidence="2">Sampled in the wild</strain>
    </source>
</reference>
<feature type="region of interest" description="Disordered" evidence="1">
    <location>
        <begin position="85"/>
        <end position="112"/>
    </location>
</feature>
<reference evidence="2" key="1">
    <citation type="submission" date="2013-04" db="EMBL/GenBank/DDBJ databases">
        <authorList>
            <person name="Qu J."/>
            <person name="Murali S.C."/>
            <person name="Bandaranaike D."/>
            <person name="Bellair M."/>
            <person name="Blankenburg K."/>
            <person name="Chao H."/>
            <person name="Dinh H."/>
            <person name="Doddapaneni H."/>
            <person name="Downs B."/>
            <person name="Dugan-Rocha S."/>
            <person name="Elkadiri S."/>
            <person name="Gnanaolivu R.D."/>
            <person name="Hernandez B."/>
            <person name="Javaid M."/>
            <person name="Jayaseelan J.C."/>
            <person name="Lee S."/>
            <person name="Li M."/>
            <person name="Ming W."/>
            <person name="Munidasa M."/>
            <person name="Muniz J."/>
            <person name="Nguyen L."/>
            <person name="Ongeri F."/>
            <person name="Osuji N."/>
            <person name="Pu L.-L."/>
            <person name="Puazo M."/>
            <person name="Qu C."/>
            <person name="Quiroz J."/>
            <person name="Raj R."/>
            <person name="Weissenberger G."/>
            <person name="Xin Y."/>
            <person name="Zou X."/>
            <person name="Han Y."/>
            <person name="Richards S."/>
            <person name="Worley K."/>
            <person name="Muzny D."/>
            <person name="Gibbs R."/>
        </authorList>
    </citation>
    <scope>NUCLEOTIDE SEQUENCE</scope>
    <source>
        <strain evidence="2">Sampled in the wild</strain>
    </source>
</reference>
<proteinExistence type="predicted"/>
<dbReference type="EMBL" id="KZ308896">
    <property type="protein sequence ID" value="KAG8235301.1"/>
    <property type="molecule type" value="Genomic_DNA"/>
</dbReference>
<comment type="caution">
    <text evidence="2">The sequence shown here is derived from an EMBL/GenBank/DDBJ whole genome shotgun (WGS) entry which is preliminary data.</text>
</comment>
<evidence type="ECO:0000256" key="1">
    <source>
        <dbReference type="SAM" id="MobiDB-lite"/>
    </source>
</evidence>
<sequence>MFPPELTHFADYYGLGEHTFDIRVQIRSPWVAYTILPGVYESFTALITETLSQYKLESRRRISYDLQHAAFILHKYRDLTEKDTSRIDEIEPPLEPSPAYTRDPNAPKPNELEKSTTTWVYKSLTNDLRIITNDIKRLGAAVAELSDHLKSDSHPTRNIFVYTIIIQPLSFGDSLSRCLRIVDVGNKNHHIFHVPYYITVERAELERIEILLTDGEGVPLTFSNNDTPSLLVLHFIRVSQ</sequence>